<dbReference type="Pfam" id="PF08326">
    <property type="entry name" value="ACC_central"/>
    <property type="match status" value="1"/>
</dbReference>
<dbReference type="Pfam" id="PF01039">
    <property type="entry name" value="Carboxyl_trans"/>
    <property type="match status" value="1"/>
</dbReference>
<evidence type="ECO:0000256" key="4">
    <source>
        <dbReference type="ARBA" id="ARBA00010110"/>
    </source>
</evidence>
<evidence type="ECO:0000256" key="11">
    <source>
        <dbReference type="ARBA" id="ARBA00022832"/>
    </source>
</evidence>
<evidence type="ECO:0000256" key="3">
    <source>
        <dbReference type="ARBA" id="ARBA00004956"/>
    </source>
</evidence>
<evidence type="ECO:0000256" key="13">
    <source>
        <dbReference type="ARBA" id="ARBA00022849"/>
    </source>
</evidence>
<dbReference type="Pfam" id="PF00289">
    <property type="entry name" value="Biotin_carb_N"/>
    <property type="match status" value="1"/>
</dbReference>
<keyword evidence="10 22" id="KW-0547">Nucleotide-binding</keyword>
<dbReference type="PROSITE" id="PS50989">
    <property type="entry name" value="COA_CT_CTER"/>
    <property type="match status" value="1"/>
</dbReference>
<dbReference type="Gene3D" id="3.90.1770.10">
    <property type="entry name" value="PreATP-grasp domain"/>
    <property type="match status" value="1"/>
</dbReference>
<evidence type="ECO:0000256" key="16">
    <source>
        <dbReference type="ARBA" id="ARBA00023136"/>
    </source>
</evidence>
<dbReference type="PROSITE" id="PS00867">
    <property type="entry name" value="CPSASE_2"/>
    <property type="match status" value="1"/>
</dbReference>
<feature type="region of interest" description="Disordered" evidence="23">
    <location>
        <begin position="1219"/>
        <end position="1241"/>
    </location>
</feature>
<feature type="domain" description="ATP-grasp" evidence="26">
    <location>
        <begin position="220"/>
        <end position="411"/>
    </location>
</feature>
<evidence type="ECO:0000256" key="17">
    <source>
        <dbReference type="ARBA" id="ARBA00023160"/>
    </source>
</evidence>
<dbReference type="InterPro" id="IPR005481">
    <property type="entry name" value="BC-like_N"/>
</dbReference>
<dbReference type="Pfam" id="PF21385">
    <property type="entry name" value="ACCA_BT"/>
    <property type="match status" value="1"/>
</dbReference>
<dbReference type="InterPro" id="IPR049076">
    <property type="entry name" value="ACCA"/>
</dbReference>
<comment type="catalytic activity">
    <reaction evidence="21">
        <text>N(6)-biotinyl-L-lysyl-[protein] + hydrogencarbonate + ATP = N(6)-carboxybiotinyl-L-lysyl-[protein] + ADP + phosphate + H(+)</text>
        <dbReference type="Rhea" id="RHEA:13501"/>
        <dbReference type="Rhea" id="RHEA-COMP:10505"/>
        <dbReference type="Rhea" id="RHEA-COMP:10506"/>
        <dbReference type="ChEBI" id="CHEBI:15378"/>
        <dbReference type="ChEBI" id="CHEBI:17544"/>
        <dbReference type="ChEBI" id="CHEBI:30616"/>
        <dbReference type="ChEBI" id="CHEBI:43474"/>
        <dbReference type="ChEBI" id="CHEBI:83144"/>
        <dbReference type="ChEBI" id="CHEBI:83145"/>
        <dbReference type="ChEBI" id="CHEBI:456216"/>
        <dbReference type="EC" id="6.3.4.14"/>
    </reaction>
</comment>
<dbReference type="InterPro" id="IPR034733">
    <property type="entry name" value="AcCoA_carboxyl_beta"/>
</dbReference>
<dbReference type="InterPro" id="IPR013815">
    <property type="entry name" value="ATP_grasp_subdomain_1"/>
</dbReference>
<dbReference type="NCBIfam" id="TIGR00832">
    <property type="entry name" value="acr3"/>
    <property type="match status" value="1"/>
</dbReference>
<dbReference type="InterPro" id="IPR038770">
    <property type="entry name" value="Na+/solute_symporter_sf"/>
</dbReference>
<dbReference type="InterPro" id="IPR004706">
    <property type="entry name" value="Arsenical-R_Acr3"/>
</dbReference>
<keyword evidence="6" id="KW-1003">Cell membrane</keyword>
<evidence type="ECO:0000259" key="27">
    <source>
        <dbReference type="PROSITE" id="PS50979"/>
    </source>
</evidence>
<evidence type="ECO:0000256" key="6">
    <source>
        <dbReference type="ARBA" id="ARBA00022475"/>
    </source>
</evidence>
<dbReference type="FunFam" id="2.40.50.100:FF:000005">
    <property type="entry name" value="Acetyl-CoA carboxylase 1"/>
    <property type="match status" value="1"/>
</dbReference>
<comment type="pathway">
    <text evidence="3">Lipid metabolism; malonyl-CoA biosynthesis; malonyl-CoA from acetyl-CoA: step 1/1.</text>
</comment>
<evidence type="ECO:0000256" key="9">
    <source>
        <dbReference type="ARBA" id="ARBA00022692"/>
    </source>
</evidence>
<protein>
    <recommendedName>
        <fullName evidence="32">Biotin carboxylase</fullName>
    </recommendedName>
</protein>
<sequence length="2646" mass="295301">MTEISAGAQEGANGRSVPYVNGKQSYAEKFNIADHFIGGNRLANAPSGKVKDFVAQNDGHTVITNVLIANNGIAAVKEIRSVRKWAYETFRDERAIHFTVMATPEDLQANAEYIRMADHYVEVPGGTNNHNYANVELIVDIAERMNVHAVWAGWGHASENPKLPESLAASPNKIVFIGPPGSAMRSLGDKISSTIVAQHAAVPCIPWSGTGVDQVAVDDKGIVTVADDIYAQGCVTSWEEGLEKAKEIGFPVMIKASEGGGGKGIRKATEEEGFEALYKAAASEIPGSPIFIMKLAGNARHLEVQLLADQYGNNISLFGRDCSVQRRHQKIIEEAPVTIAKPDTFKAMEDAAVRLGKLVGYVSAGTVEYLYSHSDDKFYFLELNPRLQVEHPTTEMVSGVNLPAAQLQIAMGIPLHRIRDIRLLYGVDPKTSSDIDFEFKSEDTSSSQRRPQPKGHTTACRITSEDPGEGFKPSNGVMHELNFRSSSNVWGYFSVSSQGGIHSFSDSQFGHIFAYGENRSASRKHMVMALKELSIRGDFRTTIEYLIKLLETEAFEDNTISTGWLDELISKRLTAERPETMLAVTCGAVTKAHIASEACMTEYRAGLEKGQVPSKDVLKTVFTIDFIYEGFRYKFTATRASVDSYHLFINGSKCHVGVRSLSDGGILVLLDGRSHSVYWKEEVGATRLSVDSKTCLLEQENDPTQLRSPSPGKLVKYSVENGAHVRAGQAFAEVEVMKMYMPLLAQEDGVVQLIKQPGATLEAGDILGILALDDPSRVKQAQAFVDKLPEYGEPVVVGAKPAQRFSLLYNILHNILLGYDNSVIMDNTLKELIEVLRDTELPYSEWNAQFSALHSRMPQKLDAQFTQIIERSKSRNADFPAKALSKALHKFIEDNVDAGDAGILKTTLAPLTEIIDMYIEGQRSRELNVIKSILEQYYEVEALFMNQPQEDAVILQLRDQHKDDIMKVVHTVLSHSRVSSKSSLILAILEEYRPNKPKAGNVAKSLRETLRLLTELQSRHTSKVSLKAREIMIQCALPSLEERTSQMEHILRSSVVESRYGETGWDHREPSLDIIKEVVDSKYTVFDVLTMFFAHDDPWVSLASLEVYVRRAYRAYLLKQIEYHQDENDNPQFVSWDFQLRKLGQSEFGLPLQSAAPSTPATPSGGEFNFKRIHSISDMSYLNSKWEDEPTRKGVIVPCKYIDEAEDLIGKALEALAHEQKQKKKNTPGLIPDLSGKRKPAPLKQQEEELSAVINVAIRDVESRDDREALEDILPIVEQYKDELLARGVRRLTFICGHSDGSYPGYYTFRGPEYKEDDSIRHSEPALAFQLELARLSKFNIKPVFTENKSIHVYEGIGKSVDTDKRYFTRAVIRPGRLRDEIPTAEYLISEADRVVNDIFDALEIIGNNNSDLNHVFINFSPVFQLQPKEVEESLQGFLDRFGIRAWRLRIAQVEIRIICTDPQTGEPYPLRVVITNTSGYVVDVDMYAERKSEKGQWVFHSIGGTHEKGPMHLMPVSTPYAIKNWLQPKRHDAHGMGTQYVYDFPELFRQAIQNTWNKAVKAQPSLASQQPKTGDCISFTELVLDDKDNLDEVNREPGTNTCGMVGWIFRARTPEYPNGRRFIVIANDITYKIGSFGPKEDDFFYKCTELARKLGIPRIYLSANSGARLGLADELMGHFKVAWNNPEKQDAGFKYLYLDDETKTRFEKDVITEEVTEDGEKRHKIVTVVGKEEGLGVECLRGSGLIAGATSRAYNDIFTVTLVTCRSVGIGAYLVRLGQRAVQIEGQPIILTGAAALNNLLGREVYTSNLQLGGTQIMHRNGVSHMTANDDFAGVSKIVEWMSFVPEKRNSPVPVSPSVDSWDRDVTYYPPQKQPYDVRWLIGGREGENGFESGLFDKDSFVEALGGWAKTVVVGRARLGGIPMGVIGVEVRSVENITPADPANPDSIEQVSNEAGGVWYPNSAFKTAQAINDFNNGEQLPLMILANWRGFSGGQRDMYNEVLKYGSFIVDALVKYEQPIFIYIPPFGELRGGSWVVVDPTINPTAMEMYADTEARGGVLEPEGMIGIKYRKQKQIQTIIRMDPTYAGLKKQLEDSSLSSEQTDEIKKKMAAREKELLPVYSQIALQFADLHDRAGRMKAKGAIRDVLEWSSSRRFFYWRLRRRLNEEYILRRMTSTIISTSHNQTATKDKETRDKYLHLLRSWSAIVDWEKDDQAVTEWYETERKAIGEKVDALKSEVLAAEVASVVRGHAKAGWTGVRESCPTSSSIEANMSNTDSPQTKESHDLENNTQPTEEKQDSSAFKALGWLDRLLAVWILLAMIIGILLGNFVPSTGAALEKGKFVGVSVPIAVGLLVMMYPILCKVRYESLHEIFSQRDVWKQILFSIFINWIIAPFLMLGLAWAFLPDKPELRVGLILVGLARCIAMVLIWNGLAGGDSEYCAILVAINSILQMALYAPMSVFFISIISGEEGSLEVSYSTVATSVAVFLGIPLAAAIITRFSLRKLAGPEWYERVFLRIVSPWSLIGLLYTILILFASQGHQVVHQIVSVVRVAAPLIVYFVVVFFATLLIARRAGFGYKLSTTQSFTAASNNFELAIAVAITAFGPSSDQALAATVGPLIEVPVLLGLVYLLRWVSDRWNWKI</sequence>
<keyword evidence="9 24" id="KW-0812">Transmembrane</keyword>
<evidence type="ECO:0000259" key="25">
    <source>
        <dbReference type="PROSITE" id="PS50968"/>
    </source>
</evidence>
<dbReference type="PROSITE" id="PS50980">
    <property type="entry name" value="COA_CT_NTER"/>
    <property type="match status" value="1"/>
</dbReference>
<keyword evidence="8" id="KW-0436">Ligase</keyword>
<feature type="transmembrane region" description="Helical" evidence="24">
    <location>
        <begin position="2413"/>
        <end position="2432"/>
    </location>
</feature>
<dbReference type="Proteomes" id="UP000746612">
    <property type="component" value="Unassembled WGS sequence"/>
</dbReference>
<evidence type="ECO:0000256" key="5">
    <source>
        <dbReference type="ARBA" id="ARBA00022448"/>
    </source>
</evidence>
<evidence type="ECO:0000256" key="18">
    <source>
        <dbReference type="ARBA" id="ARBA00023267"/>
    </source>
</evidence>
<feature type="domain" description="CoA carboxyltransferase N-terminal" evidence="28">
    <location>
        <begin position="1520"/>
        <end position="1858"/>
    </location>
</feature>
<keyword evidence="16 24" id="KW-0472">Membrane</keyword>
<evidence type="ECO:0000259" key="29">
    <source>
        <dbReference type="PROSITE" id="PS50989"/>
    </source>
</evidence>
<evidence type="ECO:0000259" key="26">
    <source>
        <dbReference type="PROSITE" id="PS50975"/>
    </source>
</evidence>
<dbReference type="GO" id="GO:0015297">
    <property type="term" value="F:antiporter activity"/>
    <property type="evidence" value="ECO:0007669"/>
    <property type="project" value="InterPro"/>
</dbReference>
<evidence type="ECO:0000256" key="1">
    <source>
        <dbReference type="ARBA" id="ARBA00001953"/>
    </source>
</evidence>
<dbReference type="SUPFAM" id="SSF56059">
    <property type="entry name" value="Glutathione synthetase ATP-binding domain-like"/>
    <property type="match status" value="1"/>
</dbReference>
<keyword evidence="12 22" id="KW-0067">ATP-binding</keyword>
<dbReference type="PROSITE" id="PS50968">
    <property type="entry name" value="BIOTINYL_LIPOYL"/>
    <property type="match status" value="1"/>
</dbReference>
<dbReference type="InterPro" id="IPR011053">
    <property type="entry name" value="Single_hybrid_motif"/>
</dbReference>
<dbReference type="FunFam" id="3.30.1490.20:FF:000003">
    <property type="entry name" value="acetyl-CoA carboxylase isoform X1"/>
    <property type="match status" value="1"/>
</dbReference>
<dbReference type="InterPro" id="IPR011762">
    <property type="entry name" value="COA_CT_N"/>
</dbReference>
<dbReference type="EMBL" id="CAJPIJ010000159">
    <property type="protein sequence ID" value="CAG1996055.1"/>
    <property type="molecule type" value="Genomic_DNA"/>
</dbReference>
<accession>A0A9N8RJ53</accession>
<dbReference type="FunFam" id="2.40.460.10:FF:000001">
    <property type="entry name" value="Acetyl-CoA carboxylase 1"/>
    <property type="match status" value="1"/>
</dbReference>
<dbReference type="PANTHER" id="PTHR45728">
    <property type="entry name" value="ACETYL-COA CARBOXYLASE, ISOFORM A"/>
    <property type="match status" value="1"/>
</dbReference>
<evidence type="ECO:0000256" key="10">
    <source>
        <dbReference type="ARBA" id="ARBA00022741"/>
    </source>
</evidence>
<dbReference type="PANTHER" id="PTHR45728:SF3">
    <property type="entry name" value="ACETYL-COA CARBOXYLASE"/>
    <property type="match status" value="1"/>
</dbReference>
<dbReference type="GO" id="GO:0003989">
    <property type="term" value="F:acetyl-CoA carboxylase activity"/>
    <property type="evidence" value="ECO:0007669"/>
    <property type="project" value="UniProtKB-EC"/>
</dbReference>
<evidence type="ECO:0000256" key="8">
    <source>
        <dbReference type="ARBA" id="ARBA00022598"/>
    </source>
</evidence>
<comment type="subcellular location">
    <subcellularLocation>
        <location evidence="2">Cell membrane</location>
        <topology evidence="2">Multi-pass membrane protein</topology>
    </subcellularLocation>
</comment>
<dbReference type="InterPro" id="IPR013537">
    <property type="entry name" value="AcCoA_COase_cen"/>
</dbReference>
<feature type="transmembrane region" description="Helical" evidence="24">
    <location>
        <begin position="2384"/>
        <end position="2407"/>
    </location>
</feature>
<dbReference type="CDD" id="cd06174">
    <property type="entry name" value="MFS"/>
    <property type="match status" value="1"/>
</dbReference>
<name>A0A9N8RJ53_GIBZA</name>
<dbReference type="InterPro" id="IPR000089">
    <property type="entry name" value="Biotin_lipoyl"/>
</dbReference>
<dbReference type="InterPro" id="IPR001882">
    <property type="entry name" value="Biotin_BS"/>
</dbReference>
<dbReference type="GO" id="GO:0004075">
    <property type="term" value="F:biotin carboxylase activity"/>
    <property type="evidence" value="ECO:0007669"/>
    <property type="project" value="UniProtKB-EC"/>
</dbReference>
<keyword evidence="11" id="KW-0276">Fatty acid metabolism</keyword>
<feature type="transmembrane region" description="Helical" evidence="24">
    <location>
        <begin position="2313"/>
        <end position="2332"/>
    </location>
</feature>
<dbReference type="Pfam" id="PF02786">
    <property type="entry name" value="CPSase_L_D2"/>
    <property type="match status" value="1"/>
</dbReference>
<dbReference type="Pfam" id="PF01758">
    <property type="entry name" value="SBF"/>
    <property type="match status" value="1"/>
</dbReference>
<evidence type="ECO:0000313" key="30">
    <source>
        <dbReference type="EMBL" id="CAG1996055.1"/>
    </source>
</evidence>
<dbReference type="InterPro" id="IPR011054">
    <property type="entry name" value="Rudment_hybrid_motif"/>
</dbReference>
<evidence type="ECO:0008006" key="32">
    <source>
        <dbReference type="Google" id="ProtNLM"/>
    </source>
</evidence>
<dbReference type="Gene3D" id="2.40.460.10">
    <property type="entry name" value="Biotin dependent carboxylase carboxyltransferase"/>
    <property type="match status" value="1"/>
</dbReference>
<dbReference type="Gene3D" id="3.40.50.20">
    <property type="match status" value="1"/>
</dbReference>
<dbReference type="InterPro" id="IPR029045">
    <property type="entry name" value="ClpP/crotonase-like_dom_sf"/>
</dbReference>
<keyword evidence="5" id="KW-0813">Transport</keyword>
<keyword evidence="15" id="KW-0443">Lipid metabolism</keyword>
<dbReference type="GO" id="GO:0015103">
    <property type="term" value="F:inorganic anion transmembrane transporter activity"/>
    <property type="evidence" value="ECO:0007669"/>
    <property type="project" value="InterPro"/>
</dbReference>
<dbReference type="InterPro" id="IPR011763">
    <property type="entry name" value="COA_CT_C"/>
</dbReference>
<feature type="domain" description="Lipoyl-binding" evidence="25">
    <location>
        <begin position="697"/>
        <end position="771"/>
    </location>
</feature>
<keyword evidence="13" id="KW-0059">Arsenical resistance</keyword>
<dbReference type="InterPro" id="IPR011764">
    <property type="entry name" value="Biotin_carboxylation_dom"/>
</dbReference>
<dbReference type="PROSITE" id="PS00866">
    <property type="entry name" value="CPSASE_1"/>
    <property type="match status" value="1"/>
</dbReference>
<dbReference type="GO" id="GO:0005886">
    <property type="term" value="C:plasma membrane"/>
    <property type="evidence" value="ECO:0007669"/>
    <property type="project" value="UniProtKB-SubCell"/>
</dbReference>
<dbReference type="PROSITE" id="PS00188">
    <property type="entry name" value="BIOTIN"/>
    <property type="match status" value="1"/>
</dbReference>
<evidence type="ECO:0000256" key="19">
    <source>
        <dbReference type="ARBA" id="ARBA00023268"/>
    </source>
</evidence>
<evidence type="ECO:0000256" key="22">
    <source>
        <dbReference type="PROSITE-ProRule" id="PRU00409"/>
    </source>
</evidence>
<evidence type="ECO:0000256" key="24">
    <source>
        <dbReference type="SAM" id="Phobius"/>
    </source>
</evidence>
<dbReference type="PROSITE" id="PS50979">
    <property type="entry name" value="BC"/>
    <property type="match status" value="1"/>
</dbReference>
<dbReference type="SUPFAM" id="SSF51230">
    <property type="entry name" value="Single hybrid motif"/>
    <property type="match status" value="1"/>
</dbReference>
<dbReference type="Gene3D" id="3.30.1490.20">
    <property type="entry name" value="ATP-grasp fold, A domain"/>
    <property type="match status" value="1"/>
</dbReference>
<gene>
    <name evidence="30" type="ORF">MDCFG202_LOCUS409169</name>
</gene>
<dbReference type="Gene3D" id="3.90.226.10">
    <property type="entry name" value="2-enoyl-CoA Hydratase, Chain A, domain 1"/>
    <property type="match status" value="2"/>
</dbReference>
<dbReference type="InterPro" id="IPR005479">
    <property type="entry name" value="CPAse_ATP-bd"/>
</dbReference>
<feature type="transmembrane region" description="Helical" evidence="24">
    <location>
        <begin position="2517"/>
        <end position="2539"/>
    </location>
</feature>
<feature type="domain" description="Biotin carboxylation" evidence="27">
    <location>
        <begin position="62"/>
        <end position="570"/>
    </location>
</feature>
<keyword evidence="17" id="KW-0275">Fatty acid biosynthesis</keyword>
<feature type="region of interest" description="Disordered" evidence="23">
    <location>
        <begin position="438"/>
        <end position="462"/>
    </location>
</feature>
<feature type="compositionally biased region" description="Basic and acidic residues" evidence="23">
    <location>
        <begin position="2281"/>
        <end position="2299"/>
    </location>
</feature>
<feature type="transmembrane region" description="Helical" evidence="24">
    <location>
        <begin position="2444"/>
        <end position="2471"/>
    </location>
</feature>
<feature type="transmembrane region" description="Helical" evidence="24">
    <location>
        <begin position="2614"/>
        <end position="2635"/>
    </location>
</feature>
<dbReference type="Pfam" id="PF02785">
    <property type="entry name" value="Biotin_carb_C"/>
    <property type="match status" value="1"/>
</dbReference>
<dbReference type="InterPro" id="IPR002657">
    <property type="entry name" value="BilAc:Na_symport/Acr3"/>
</dbReference>
<dbReference type="Pfam" id="PF00364">
    <property type="entry name" value="Biotin_lipoyl"/>
    <property type="match status" value="1"/>
</dbReference>
<dbReference type="GO" id="GO:0006633">
    <property type="term" value="P:fatty acid biosynthetic process"/>
    <property type="evidence" value="ECO:0007669"/>
    <property type="project" value="UniProtKB-KW"/>
</dbReference>
<dbReference type="InterPro" id="IPR016185">
    <property type="entry name" value="PreATP-grasp_dom_sf"/>
</dbReference>
<dbReference type="SUPFAM" id="SSF52440">
    <property type="entry name" value="PreATP-grasp domain"/>
    <property type="match status" value="1"/>
</dbReference>
<feature type="transmembrane region" description="Helical" evidence="24">
    <location>
        <begin position="2344"/>
        <end position="2363"/>
    </location>
</feature>
<comment type="caution">
    <text evidence="30">The sequence shown here is derived from an EMBL/GenBank/DDBJ whole genome shotgun (WGS) entry which is preliminary data.</text>
</comment>
<dbReference type="SUPFAM" id="SSF52096">
    <property type="entry name" value="ClpP/crotonase"/>
    <property type="match status" value="2"/>
</dbReference>
<keyword evidence="18" id="KW-0092">Biotin</keyword>
<dbReference type="FunFam" id="3.90.226.10:FF:000010">
    <property type="entry name" value="acetyl-CoA carboxylase isoform X2"/>
    <property type="match status" value="1"/>
</dbReference>
<dbReference type="FunFam" id="3.30.470.20:FF:000005">
    <property type="entry name" value="Acetyl-CoA carboxylase 1"/>
    <property type="match status" value="1"/>
</dbReference>
<feature type="transmembrane region" description="Helical" evidence="24">
    <location>
        <begin position="2483"/>
        <end position="2505"/>
    </location>
</feature>
<evidence type="ECO:0000256" key="7">
    <source>
        <dbReference type="ARBA" id="ARBA00022516"/>
    </source>
</evidence>
<organism evidence="30 31">
    <name type="scientific">Gibberella zeae</name>
    <name type="common">Wheat head blight fungus</name>
    <name type="synonym">Fusarium graminearum</name>
    <dbReference type="NCBI Taxonomy" id="5518"/>
    <lineage>
        <taxon>Eukaryota</taxon>
        <taxon>Fungi</taxon>
        <taxon>Dikarya</taxon>
        <taxon>Ascomycota</taxon>
        <taxon>Pezizomycotina</taxon>
        <taxon>Sordariomycetes</taxon>
        <taxon>Hypocreomycetidae</taxon>
        <taxon>Hypocreales</taxon>
        <taxon>Nectriaceae</taxon>
        <taxon>Fusarium</taxon>
    </lineage>
</organism>
<evidence type="ECO:0000256" key="21">
    <source>
        <dbReference type="ARBA" id="ARBA00048600"/>
    </source>
</evidence>
<evidence type="ECO:0000256" key="14">
    <source>
        <dbReference type="ARBA" id="ARBA00022989"/>
    </source>
</evidence>
<proteinExistence type="inferred from homology"/>
<keyword evidence="7" id="KW-0444">Lipid biosynthesis</keyword>
<dbReference type="FunFam" id="1.20.1530.20:FF:000009">
    <property type="entry name" value="Arsenite transporter, ACR3 family"/>
    <property type="match status" value="1"/>
</dbReference>
<evidence type="ECO:0000256" key="23">
    <source>
        <dbReference type="SAM" id="MobiDB-lite"/>
    </source>
</evidence>
<feature type="region of interest" description="Disordered" evidence="23">
    <location>
        <begin position="2259"/>
        <end position="2299"/>
    </location>
</feature>
<dbReference type="SUPFAM" id="SSF51246">
    <property type="entry name" value="Rudiment single hybrid motif"/>
    <property type="match status" value="1"/>
</dbReference>
<dbReference type="InterPro" id="IPR049074">
    <property type="entry name" value="ACCA_BT"/>
</dbReference>
<dbReference type="InterPro" id="IPR005482">
    <property type="entry name" value="Biotin_COase_C"/>
</dbReference>
<dbReference type="InterPro" id="IPR011761">
    <property type="entry name" value="ATP-grasp"/>
</dbReference>
<comment type="similarity">
    <text evidence="4">Belongs to the arsenical resistance-3 (ACR3) (TC 2.A.59) family.</text>
</comment>
<feature type="domain" description="CoA carboxyltransferase C-terminal" evidence="29">
    <location>
        <begin position="1862"/>
        <end position="2177"/>
    </location>
</feature>
<dbReference type="CDD" id="cd06850">
    <property type="entry name" value="biotinyl_domain"/>
    <property type="match status" value="1"/>
</dbReference>
<dbReference type="GO" id="GO:0005524">
    <property type="term" value="F:ATP binding"/>
    <property type="evidence" value="ECO:0007669"/>
    <property type="project" value="UniProtKB-UniRule"/>
</dbReference>
<keyword evidence="19" id="KW-0511">Multifunctional enzyme</keyword>
<dbReference type="PROSITE" id="PS50975">
    <property type="entry name" value="ATP_GRASP"/>
    <property type="match status" value="1"/>
</dbReference>
<feature type="transmembrane region" description="Helical" evidence="24">
    <location>
        <begin position="2559"/>
        <end position="2577"/>
    </location>
</feature>
<evidence type="ECO:0000256" key="12">
    <source>
        <dbReference type="ARBA" id="ARBA00022840"/>
    </source>
</evidence>
<evidence type="ECO:0000313" key="31">
    <source>
        <dbReference type="Proteomes" id="UP000746612"/>
    </source>
</evidence>
<dbReference type="Gene3D" id="2.40.50.100">
    <property type="match status" value="1"/>
</dbReference>
<dbReference type="FunFam" id="3.40.50.20:FF:000005">
    <property type="entry name" value="acetyl-CoA carboxylase isoform X2"/>
    <property type="match status" value="1"/>
</dbReference>
<comment type="cofactor">
    <cofactor evidence="1">
        <name>biotin</name>
        <dbReference type="ChEBI" id="CHEBI:57586"/>
    </cofactor>
</comment>
<evidence type="ECO:0000256" key="15">
    <source>
        <dbReference type="ARBA" id="ARBA00023098"/>
    </source>
</evidence>
<dbReference type="Gene3D" id="1.20.1530.20">
    <property type="match status" value="1"/>
</dbReference>
<dbReference type="GO" id="GO:0046685">
    <property type="term" value="P:response to arsenic-containing substance"/>
    <property type="evidence" value="ECO:0007669"/>
    <property type="project" value="UniProtKB-KW"/>
</dbReference>
<dbReference type="Gene3D" id="3.30.470.20">
    <property type="entry name" value="ATP-grasp fold, B domain"/>
    <property type="match status" value="1"/>
</dbReference>
<reference evidence="30" key="1">
    <citation type="submission" date="2021-03" db="EMBL/GenBank/DDBJ databases">
        <authorList>
            <person name="Alouane T."/>
            <person name="Langin T."/>
            <person name="Bonhomme L."/>
        </authorList>
    </citation>
    <scope>NUCLEOTIDE SEQUENCE</scope>
    <source>
        <strain evidence="30">MDC_Fg202</strain>
    </source>
</reference>
<evidence type="ECO:0000256" key="2">
    <source>
        <dbReference type="ARBA" id="ARBA00004651"/>
    </source>
</evidence>
<dbReference type="GO" id="GO:0046872">
    <property type="term" value="F:metal ion binding"/>
    <property type="evidence" value="ECO:0007669"/>
    <property type="project" value="InterPro"/>
</dbReference>
<comment type="catalytic activity">
    <reaction evidence="20">
        <text>hydrogencarbonate + acetyl-CoA + ATP = malonyl-CoA + ADP + phosphate + H(+)</text>
        <dbReference type="Rhea" id="RHEA:11308"/>
        <dbReference type="ChEBI" id="CHEBI:15378"/>
        <dbReference type="ChEBI" id="CHEBI:17544"/>
        <dbReference type="ChEBI" id="CHEBI:30616"/>
        <dbReference type="ChEBI" id="CHEBI:43474"/>
        <dbReference type="ChEBI" id="CHEBI:57288"/>
        <dbReference type="ChEBI" id="CHEBI:57384"/>
        <dbReference type="ChEBI" id="CHEBI:456216"/>
        <dbReference type="EC" id="6.4.1.2"/>
    </reaction>
</comment>
<keyword evidence="14 24" id="KW-1133">Transmembrane helix</keyword>
<feature type="compositionally biased region" description="Polar residues" evidence="23">
    <location>
        <begin position="2264"/>
        <end position="2280"/>
    </location>
</feature>
<evidence type="ECO:0000256" key="20">
    <source>
        <dbReference type="ARBA" id="ARBA00048065"/>
    </source>
</evidence>
<dbReference type="GO" id="GO:0005739">
    <property type="term" value="C:mitochondrion"/>
    <property type="evidence" value="ECO:0007669"/>
    <property type="project" value="TreeGrafter"/>
</dbReference>
<dbReference type="SMART" id="SM00878">
    <property type="entry name" value="Biotin_carb_C"/>
    <property type="match status" value="1"/>
</dbReference>
<evidence type="ECO:0000259" key="28">
    <source>
        <dbReference type="PROSITE" id="PS50980"/>
    </source>
</evidence>